<name>A0A1W1Y289_9NEIS</name>
<feature type="binding site" evidence="18">
    <location>
        <position position="139"/>
    </location>
    <ligand>
        <name>(6S)-NADPHX</name>
        <dbReference type="ChEBI" id="CHEBI:64076"/>
    </ligand>
</feature>
<feature type="binding site" evidence="17">
    <location>
        <begin position="383"/>
        <end position="387"/>
    </location>
    <ligand>
        <name>AMP</name>
        <dbReference type="ChEBI" id="CHEBI:456215"/>
    </ligand>
</feature>
<comment type="similarity">
    <text evidence="4 19">In the C-terminal section; belongs to the NnrD/CARKD family.</text>
</comment>
<dbReference type="PIRSF" id="PIRSF017184">
    <property type="entry name" value="Nnr"/>
    <property type="match status" value="1"/>
</dbReference>
<evidence type="ECO:0000256" key="1">
    <source>
        <dbReference type="ARBA" id="ARBA00000013"/>
    </source>
</evidence>
<evidence type="ECO:0000256" key="19">
    <source>
        <dbReference type="PIRNR" id="PIRNR017184"/>
    </source>
</evidence>
<evidence type="ECO:0000256" key="17">
    <source>
        <dbReference type="HAMAP-Rule" id="MF_01965"/>
    </source>
</evidence>
<feature type="binding site" evidence="18">
    <location>
        <position position="53"/>
    </location>
    <ligand>
        <name>K(+)</name>
        <dbReference type="ChEBI" id="CHEBI:29103"/>
    </ligand>
</feature>
<comment type="function">
    <text evidence="14 19">Bifunctional enzyme that catalyzes the epimerization of the S- and R-forms of NAD(P)HX and the dehydration of the S-form of NAD(P)HX at the expense of ADP, which is converted to AMP. This allows the repair of both epimers of NAD(P)HX, a damaged form of NAD(P)H that is a result of enzymatic or heat-dependent hydration.</text>
</comment>
<evidence type="ECO:0000256" key="14">
    <source>
        <dbReference type="ARBA" id="ARBA00025153"/>
    </source>
</evidence>
<dbReference type="RefSeq" id="WP_084093143.1">
    <property type="nucleotide sequence ID" value="NZ_FWXD01000050.1"/>
</dbReference>
<evidence type="ECO:0000259" key="20">
    <source>
        <dbReference type="PROSITE" id="PS51383"/>
    </source>
</evidence>
<comment type="subunit">
    <text evidence="17">Homotetramer.</text>
</comment>
<evidence type="ECO:0000256" key="7">
    <source>
        <dbReference type="ARBA" id="ARBA00022840"/>
    </source>
</evidence>
<evidence type="ECO:0000259" key="21">
    <source>
        <dbReference type="PROSITE" id="PS51385"/>
    </source>
</evidence>
<protein>
    <recommendedName>
        <fullName evidence="19">Bifunctional NAD(P)H-hydrate repair enzyme</fullName>
    </recommendedName>
    <alternativeName>
        <fullName evidence="19">Nicotinamide nucleotide repair protein</fullName>
    </alternativeName>
    <domain>
        <recommendedName>
            <fullName evidence="19">ADP-dependent (S)-NAD(P)H-hydrate dehydratase</fullName>
            <ecNumber evidence="19">4.2.1.136</ecNumber>
        </recommendedName>
        <alternativeName>
            <fullName evidence="19">ADP-dependent NAD(P)HX dehydratase</fullName>
        </alternativeName>
    </domain>
    <domain>
        <recommendedName>
            <fullName evidence="19">NAD(P)H-hydrate epimerase</fullName>
            <ecNumber evidence="19">5.1.99.6</ecNumber>
        </recommendedName>
    </domain>
</protein>
<comment type="catalytic activity">
    <reaction evidence="2 18 19">
        <text>(6R)-NADPHX = (6S)-NADPHX</text>
        <dbReference type="Rhea" id="RHEA:32227"/>
        <dbReference type="ChEBI" id="CHEBI:64076"/>
        <dbReference type="ChEBI" id="CHEBI:64077"/>
        <dbReference type="EC" id="5.1.99.6"/>
    </reaction>
</comment>
<dbReference type="CDD" id="cd01171">
    <property type="entry name" value="YXKO-related"/>
    <property type="match status" value="1"/>
</dbReference>
<feature type="binding site" evidence="17">
    <location>
        <position position="293"/>
    </location>
    <ligand>
        <name>(6S)-NADPHX</name>
        <dbReference type="ChEBI" id="CHEBI:64076"/>
    </ligand>
</feature>
<dbReference type="InterPro" id="IPR030677">
    <property type="entry name" value="Nnr"/>
</dbReference>
<dbReference type="GO" id="GO:0052855">
    <property type="term" value="F:ADP-dependent NAD(P)H-hydrate dehydratase activity"/>
    <property type="evidence" value="ECO:0007669"/>
    <property type="project" value="UniProtKB-UniRule"/>
</dbReference>
<comment type="cofactor">
    <cofactor evidence="18 19">
        <name>K(+)</name>
        <dbReference type="ChEBI" id="CHEBI:29103"/>
    </cofactor>
    <text evidence="18 19">Binds 1 potassium ion per subunit.</text>
</comment>
<comment type="function">
    <text evidence="18">Catalyzes the epimerization of the S- and R-forms of NAD(P)HX, a damaged form of NAD(P)H that is a result of enzymatic or heat-dependent hydration. This is a prerequisite for the S-specific NAD(P)H-hydrate dehydratase to allow the repair of both epimers of NAD(P)HX.</text>
</comment>
<dbReference type="OrthoDB" id="9806925at2"/>
<dbReference type="STRING" id="1121001.SAMN02745857_04243"/>
<keyword evidence="10 17" id="KW-0520">NAD</keyword>
<dbReference type="Gene3D" id="3.40.50.10260">
    <property type="entry name" value="YjeF N-terminal domain"/>
    <property type="match status" value="1"/>
</dbReference>
<dbReference type="InterPro" id="IPR029056">
    <property type="entry name" value="Ribokinase-like"/>
</dbReference>
<dbReference type="HAMAP" id="MF_01965">
    <property type="entry name" value="NADHX_dehydratase"/>
    <property type="match status" value="1"/>
</dbReference>
<feature type="binding site" evidence="18">
    <location>
        <position position="142"/>
    </location>
    <ligand>
        <name>K(+)</name>
        <dbReference type="ChEBI" id="CHEBI:29103"/>
    </ligand>
</feature>
<evidence type="ECO:0000256" key="15">
    <source>
        <dbReference type="ARBA" id="ARBA00048238"/>
    </source>
</evidence>
<dbReference type="InterPro" id="IPR036652">
    <property type="entry name" value="YjeF_N_dom_sf"/>
</dbReference>
<dbReference type="EC" id="4.2.1.136" evidence="19"/>
<feature type="binding site" evidence="17">
    <location>
        <position position="411"/>
    </location>
    <ligand>
        <name>AMP</name>
        <dbReference type="ChEBI" id="CHEBI:456215"/>
    </ligand>
</feature>
<dbReference type="PROSITE" id="PS51385">
    <property type="entry name" value="YJEF_N"/>
    <property type="match status" value="1"/>
</dbReference>
<comment type="similarity">
    <text evidence="17">Belongs to the NnrD/CARKD family.</text>
</comment>
<evidence type="ECO:0000256" key="10">
    <source>
        <dbReference type="ARBA" id="ARBA00023027"/>
    </source>
</evidence>
<feature type="binding site" evidence="18">
    <location>
        <begin position="110"/>
        <end position="116"/>
    </location>
    <ligand>
        <name>(6S)-NADPHX</name>
        <dbReference type="ChEBI" id="CHEBI:64076"/>
    </ligand>
</feature>
<evidence type="ECO:0000256" key="13">
    <source>
        <dbReference type="ARBA" id="ARBA00023268"/>
    </source>
</evidence>
<dbReference type="InterPro" id="IPR004443">
    <property type="entry name" value="YjeF_N_dom"/>
</dbReference>
<keyword evidence="8 17" id="KW-0521">NADP</keyword>
<evidence type="ECO:0000256" key="4">
    <source>
        <dbReference type="ARBA" id="ARBA00009524"/>
    </source>
</evidence>
<dbReference type="GO" id="GO:0052856">
    <property type="term" value="F:NAD(P)HX epimerase activity"/>
    <property type="evidence" value="ECO:0007669"/>
    <property type="project" value="UniProtKB-UniRule"/>
</dbReference>
<dbReference type="GO" id="GO:0046496">
    <property type="term" value="P:nicotinamide nucleotide metabolic process"/>
    <property type="evidence" value="ECO:0007669"/>
    <property type="project" value="UniProtKB-UniRule"/>
</dbReference>
<keyword evidence="9 18" id="KW-0630">Potassium</keyword>
<dbReference type="PROSITE" id="PS51383">
    <property type="entry name" value="YJEF_C_3"/>
    <property type="match status" value="1"/>
</dbReference>
<dbReference type="PROSITE" id="PS01050">
    <property type="entry name" value="YJEF_C_2"/>
    <property type="match status" value="1"/>
</dbReference>
<dbReference type="HAMAP" id="MF_01966">
    <property type="entry name" value="NADHX_epimerase"/>
    <property type="match status" value="1"/>
</dbReference>
<dbReference type="GO" id="GO:0110051">
    <property type="term" value="P:metabolite repair"/>
    <property type="evidence" value="ECO:0007669"/>
    <property type="project" value="TreeGrafter"/>
</dbReference>
<comment type="similarity">
    <text evidence="3 19">In the N-terminal section; belongs to the NnrE/AIBP family.</text>
</comment>
<feature type="binding site" evidence="17">
    <location>
        <position position="412"/>
    </location>
    <ligand>
        <name>(6S)-NADPHX</name>
        <dbReference type="ChEBI" id="CHEBI:64076"/>
    </ligand>
</feature>
<keyword evidence="11 18" id="KW-0413">Isomerase</keyword>
<organism evidence="22 23">
    <name type="scientific">Andreprevotia lacus DSM 23236</name>
    <dbReference type="NCBI Taxonomy" id="1121001"/>
    <lineage>
        <taxon>Bacteria</taxon>
        <taxon>Pseudomonadati</taxon>
        <taxon>Pseudomonadota</taxon>
        <taxon>Betaproteobacteria</taxon>
        <taxon>Neisseriales</taxon>
        <taxon>Chitinibacteraceae</taxon>
        <taxon>Andreprevotia</taxon>
    </lineage>
</organism>
<sequence>MKALLTIAALRDLELAAHGMDLISRAGSASARWLLANTPADAGFSVLIGPGNNGQDALVCAQQLQDAGRVVQLRLLPGDPRHDELAARFAMVDHQTDGHWQQVIVDGLFGIGLNRPPDAAAAALIDAANRVPGLRVALDIPSGLDADHGTAAKPTFIAAHTLSFLADKPGLYTADGRDHAGQIHTFDLGVSQPLPTSSIHLIDRRSDLPMLSRQHASHKGSHGCVAIIGGCAGMAGATLLAGRAALHAGAGKVVLGLLDEGIHVDFGQPELMLQAPAQVFEQAEADVCVVGPGLGQSAAALAWLQQALTVDTPLVIDADGLNLIAQSGALQQQLHQRQAPTVLTPHPAEAGRLLQQSTTAIQARRLPSALQLARQYRCTVLLKGSGTVCSDGEVCSINHSGNALLANAGQGDVLSGLLGVLLAQGLPALAAAQLASFSHGRCADLALQAQPALLTLPATAVIAQLARILNQPDD</sequence>
<evidence type="ECO:0000256" key="9">
    <source>
        <dbReference type="ARBA" id="ARBA00022958"/>
    </source>
</evidence>
<evidence type="ECO:0000256" key="5">
    <source>
        <dbReference type="ARBA" id="ARBA00022723"/>
    </source>
</evidence>
<dbReference type="GO" id="GO:0005524">
    <property type="term" value="F:ATP binding"/>
    <property type="evidence" value="ECO:0007669"/>
    <property type="project" value="UniProtKB-UniRule"/>
</dbReference>
<keyword evidence="22" id="KW-0808">Transferase</keyword>
<comment type="similarity">
    <text evidence="18">Belongs to the NnrE/AIBP family.</text>
</comment>
<evidence type="ECO:0000256" key="8">
    <source>
        <dbReference type="ARBA" id="ARBA00022857"/>
    </source>
</evidence>
<evidence type="ECO:0000256" key="2">
    <source>
        <dbReference type="ARBA" id="ARBA00000909"/>
    </source>
</evidence>
<dbReference type="AlphaFoldDB" id="A0A1W1Y289"/>
<evidence type="ECO:0000256" key="11">
    <source>
        <dbReference type="ARBA" id="ARBA00023235"/>
    </source>
</evidence>
<gene>
    <name evidence="17" type="primary">nnrD</name>
    <name evidence="18" type="synonym">nnrE</name>
    <name evidence="22" type="ORF">SAMN02745857_04243</name>
</gene>
<dbReference type="Pfam" id="PF01256">
    <property type="entry name" value="Carb_kinase"/>
    <property type="match status" value="1"/>
</dbReference>
<feature type="binding site" evidence="17">
    <location>
        <position position="237"/>
    </location>
    <ligand>
        <name>(6S)-NADPHX</name>
        <dbReference type="ChEBI" id="CHEBI:64076"/>
    </ligand>
</feature>
<dbReference type="NCBIfam" id="TIGR00196">
    <property type="entry name" value="yjeF_cterm"/>
    <property type="match status" value="1"/>
</dbReference>
<dbReference type="PANTHER" id="PTHR12592">
    <property type="entry name" value="ATP-DEPENDENT (S)-NAD(P)H-HYDRATE DEHYDRATASE FAMILY MEMBER"/>
    <property type="match status" value="1"/>
</dbReference>
<dbReference type="PANTHER" id="PTHR12592:SF0">
    <property type="entry name" value="ATP-DEPENDENT (S)-NAD(P)H-HYDRATE DEHYDRATASE"/>
    <property type="match status" value="1"/>
</dbReference>
<dbReference type="Proteomes" id="UP000192761">
    <property type="component" value="Unassembled WGS sequence"/>
</dbReference>
<dbReference type="GO" id="GO:0016301">
    <property type="term" value="F:kinase activity"/>
    <property type="evidence" value="ECO:0007669"/>
    <property type="project" value="UniProtKB-KW"/>
</dbReference>
<dbReference type="Pfam" id="PF03853">
    <property type="entry name" value="YjeF_N"/>
    <property type="match status" value="1"/>
</dbReference>
<dbReference type="InterPro" id="IPR000631">
    <property type="entry name" value="CARKD"/>
</dbReference>
<dbReference type="NCBIfam" id="TIGR00197">
    <property type="entry name" value="yjeF_nterm"/>
    <property type="match status" value="1"/>
</dbReference>
<evidence type="ECO:0000313" key="23">
    <source>
        <dbReference type="Proteomes" id="UP000192761"/>
    </source>
</evidence>
<evidence type="ECO:0000256" key="18">
    <source>
        <dbReference type="HAMAP-Rule" id="MF_01966"/>
    </source>
</evidence>
<keyword evidence="12 17" id="KW-0456">Lyase</keyword>
<evidence type="ECO:0000256" key="12">
    <source>
        <dbReference type="ARBA" id="ARBA00023239"/>
    </source>
</evidence>
<dbReference type="EC" id="5.1.99.6" evidence="19"/>
<dbReference type="Gene3D" id="3.40.1190.20">
    <property type="match status" value="1"/>
</dbReference>
<evidence type="ECO:0000313" key="22">
    <source>
        <dbReference type="EMBL" id="SMC29901.1"/>
    </source>
</evidence>
<evidence type="ECO:0000256" key="3">
    <source>
        <dbReference type="ARBA" id="ARBA00006001"/>
    </source>
</evidence>
<dbReference type="SUPFAM" id="SSF64153">
    <property type="entry name" value="YjeF N-terminal domain-like"/>
    <property type="match status" value="1"/>
</dbReference>
<feature type="binding site" evidence="17">
    <location>
        <position position="346"/>
    </location>
    <ligand>
        <name>(6S)-NADPHX</name>
        <dbReference type="ChEBI" id="CHEBI:64076"/>
    </ligand>
</feature>
<dbReference type="SUPFAM" id="SSF53613">
    <property type="entry name" value="Ribokinase-like"/>
    <property type="match status" value="1"/>
</dbReference>
<feature type="domain" description="YjeF C-terminal" evidence="20">
    <location>
        <begin position="202"/>
        <end position="472"/>
    </location>
</feature>
<evidence type="ECO:0000256" key="6">
    <source>
        <dbReference type="ARBA" id="ARBA00022741"/>
    </source>
</evidence>
<feature type="binding site" evidence="18">
    <location>
        <position position="106"/>
    </location>
    <ligand>
        <name>K(+)</name>
        <dbReference type="ChEBI" id="CHEBI:29103"/>
    </ligand>
</feature>
<keyword evidence="22" id="KW-0418">Kinase</keyword>
<comment type="catalytic activity">
    <reaction evidence="15 17 19">
        <text>(6S)-NADHX + ADP = AMP + phosphate + NADH + H(+)</text>
        <dbReference type="Rhea" id="RHEA:32223"/>
        <dbReference type="ChEBI" id="CHEBI:15378"/>
        <dbReference type="ChEBI" id="CHEBI:43474"/>
        <dbReference type="ChEBI" id="CHEBI:57945"/>
        <dbReference type="ChEBI" id="CHEBI:64074"/>
        <dbReference type="ChEBI" id="CHEBI:456215"/>
        <dbReference type="ChEBI" id="CHEBI:456216"/>
        <dbReference type="EC" id="4.2.1.136"/>
    </reaction>
</comment>
<dbReference type="GO" id="GO:0046872">
    <property type="term" value="F:metal ion binding"/>
    <property type="evidence" value="ECO:0007669"/>
    <property type="project" value="UniProtKB-UniRule"/>
</dbReference>
<proteinExistence type="inferred from homology"/>
<comment type="cofactor">
    <cofactor evidence="17">
        <name>Mg(2+)</name>
        <dbReference type="ChEBI" id="CHEBI:18420"/>
    </cofactor>
</comment>
<keyword evidence="13" id="KW-0511">Multifunctional enzyme</keyword>
<comment type="catalytic activity">
    <reaction evidence="16 17 19">
        <text>(6S)-NADPHX + ADP = AMP + phosphate + NADPH + H(+)</text>
        <dbReference type="Rhea" id="RHEA:32235"/>
        <dbReference type="ChEBI" id="CHEBI:15378"/>
        <dbReference type="ChEBI" id="CHEBI:43474"/>
        <dbReference type="ChEBI" id="CHEBI:57783"/>
        <dbReference type="ChEBI" id="CHEBI:64076"/>
        <dbReference type="ChEBI" id="CHEBI:456215"/>
        <dbReference type="ChEBI" id="CHEBI:456216"/>
        <dbReference type="EC" id="4.2.1.136"/>
    </reaction>
</comment>
<feature type="binding site" evidence="18">
    <location>
        <begin position="52"/>
        <end position="56"/>
    </location>
    <ligand>
        <name>(6S)-NADPHX</name>
        <dbReference type="ChEBI" id="CHEBI:64076"/>
    </ligand>
</feature>
<comment type="caution">
    <text evidence="18">Lacks conserved residue(s) required for the propagation of feature annotation.</text>
</comment>
<keyword evidence="23" id="KW-1185">Reference proteome</keyword>
<reference evidence="22 23" key="1">
    <citation type="submission" date="2017-04" db="EMBL/GenBank/DDBJ databases">
        <authorList>
            <person name="Afonso C.L."/>
            <person name="Miller P.J."/>
            <person name="Scott M.A."/>
            <person name="Spackman E."/>
            <person name="Goraichik I."/>
            <person name="Dimitrov K.M."/>
            <person name="Suarez D.L."/>
            <person name="Swayne D.E."/>
        </authorList>
    </citation>
    <scope>NUCLEOTIDE SEQUENCE [LARGE SCALE GENOMIC DNA]</scope>
    <source>
        <strain evidence="22 23">DSM 23236</strain>
    </source>
</reference>
<dbReference type="EMBL" id="FWXD01000050">
    <property type="protein sequence ID" value="SMC29901.1"/>
    <property type="molecule type" value="Genomic_DNA"/>
</dbReference>
<comment type="function">
    <text evidence="17">Catalyzes the dehydration of the S-form of NAD(P)HX at the expense of ADP, which is converted to AMP. Together with NAD(P)HX epimerase, which catalyzes the epimerization of the S- and R-forms, the enzyme allows the repair of both epimers of NAD(P)HX, a damaged form of NAD(P)H that is a result of enzymatic or heat-dependent hydration.</text>
</comment>
<keyword evidence="5 18" id="KW-0479">Metal-binding</keyword>
<feature type="domain" description="YjeF N-terminal" evidence="21">
    <location>
        <begin position="1"/>
        <end position="196"/>
    </location>
</feature>
<dbReference type="InterPro" id="IPR017953">
    <property type="entry name" value="Carbohydrate_kinase_pred_CS"/>
</dbReference>
<keyword evidence="6 17" id="KW-0547">Nucleotide-binding</keyword>
<comment type="catalytic activity">
    <reaction evidence="1 18 19">
        <text>(6R)-NADHX = (6S)-NADHX</text>
        <dbReference type="Rhea" id="RHEA:32215"/>
        <dbReference type="ChEBI" id="CHEBI:64074"/>
        <dbReference type="ChEBI" id="CHEBI:64075"/>
        <dbReference type="EC" id="5.1.99.6"/>
    </reaction>
</comment>
<accession>A0A1W1Y289</accession>
<keyword evidence="7 17" id="KW-0067">ATP-binding</keyword>
<evidence type="ECO:0000256" key="16">
    <source>
        <dbReference type="ARBA" id="ARBA00049209"/>
    </source>
</evidence>